<protein>
    <submittedName>
        <fullName evidence="2">Uncharacterized protein</fullName>
    </submittedName>
</protein>
<reference evidence="2" key="1">
    <citation type="submission" date="2019-08" db="EMBL/GenBank/DDBJ databases">
        <title>The improved chromosome-level genome for the pearl oyster Pinctada fucata martensii using PacBio sequencing and Hi-C.</title>
        <authorList>
            <person name="Zheng Z."/>
        </authorList>
    </citation>
    <scope>NUCLEOTIDE SEQUENCE</scope>
    <source>
        <strain evidence="2">ZZ-2019</strain>
        <tissue evidence="2">Adductor muscle</tissue>
    </source>
</reference>
<dbReference type="AlphaFoldDB" id="A0AA89BSA4"/>
<name>A0AA89BSA4_PINIB</name>
<dbReference type="Proteomes" id="UP001186944">
    <property type="component" value="Unassembled WGS sequence"/>
</dbReference>
<organism evidence="2 3">
    <name type="scientific">Pinctada imbricata</name>
    <name type="common">Atlantic pearl-oyster</name>
    <name type="synonym">Pinctada martensii</name>
    <dbReference type="NCBI Taxonomy" id="66713"/>
    <lineage>
        <taxon>Eukaryota</taxon>
        <taxon>Metazoa</taxon>
        <taxon>Spiralia</taxon>
        <taxon>Lophotrochozoa</taxon>
        <taxon>Mollusca</taxon>
        <taxon>Bivalvia</taxon>
        <taxon>Autobranchia</taxon>
        <taxon>Pteriomorphia</taxon>
        <taxon>Pterioida</taxon>
        <taxon>Pterioidea</taxon>
        <taxon>Pteriidae</taxon>
        <taxon>Pinctada</taxon>
    </lineage>
</organism>
<sequence>MALLGRTEVGVKEFGREINVPEHPTAKLMYYLDSICYVLDIDKSEANIRKLRDYRRYRALDDSETEELLILCILFTPDILVDKCIFQDNEMCGGDMNKFFEVSAVSDRFLITPEVLIGGQTRKVQKILFFHEIWLECWYHDPMRSFEGRIRSLTARIRGRGGGQRAITSGETSRPSPPRSVPSGPSRSQQATGSRATSSTPSRAQSGTTAGNRAQSGKSNPPTTAPAKPAKKSDASCVVQ</sequence>
<proteinExistence type="predicted"/>
<gene>
    <name evidence="2" type="ORF">FSP39_005147</name>
</gene>
<feature type="compositionally biased region" description="Polar residues" evidence="1">
    <location>
        <begin position="189"/>
        <end position="220"/>
    </location>
</feature>
<dbReference type="EMBL" id="VSWD01000012">
    <property type="protein sequence ID" value="KAK3085546.1"/>
    <property type="molecule type" value="Genomic_DNA"/>
</dbReference>
<comment type="caution">
    <text evidence="2">The sequence shown here is derived from an EMBL/GenBank/DDBJ whole genome shotgun (WGS) entry which is preliminary data.</text>
</comment>
<accession>A0AA89BSA4</accession>
<evidence type="ECO:0000313" key="2">
    <source>
        <dbReference type="EMBL" id="KAK3085546.1"/>
    </source>
</evidence>
<evidence type="ECO:0000256" key="1">
    <source>
        <dbReference type="SAM" id="MobiDB-lite"/>
    </source>
</evidence>
<feature type="region of interest" description="Disordered" evidence="1">
    <location>
        <begin position="157"/>
        <end position="240"/>
    </location>
</feature>
<keyword evidence="3" id="KW-1185">Reference proteome</keyword>
<evidence type="ECO:0000313" key="3">
    <source>
        <dbReference type="Proteomes" id="UP001186944"/>
    </source>
</evidence>